<evidence type="ECO:0000256" key="1">
    <source>
        <dbReference type="ARBA" id="ARBA00009776"/>
    </source>
</evidence>
<dbReference type="InterPro" id="IPR018094">
    <property type="entry name" value="Thymidylate_kinase"/>
</dbReference>
<dbReference type="Proteomes" id="UP000199259">
    <property type="component" value="Unassembled WGS sequence"/>
</dbReference>
<evidence type="ECO:0000256" key="9">
    <source>
        <dbReference type="ARBA" id="ARBA00029962"/>
    </source>
</evidence>
<keyword evidence="6 11" id="KW-0547">Nucleotide-binding</keyword>
<keyword evidence="5 11" id="KW-0545">Nucleotide biosynthesis</keyword>
<evidence type="ECO:0000256" key="3">
    <source>
        <dbReference type="ARBA" id="ARBA00013355"/>
    </source>
</evidence>
<dbReference type="InterPro" id="IPR027417">
    <property type="entry name" value="P-loop_NTPase"/>
</dbReference>
<dbReference type="AlphaFoldDB" id="A0A7Z7FE04"/>
<feature type="domain" description="Thymidylate kinase-like" evidence="12">
    <location>
        <begin position="10"/>
        <end position="192"/>
    </location>
</feature>
<dbReference type="Gene3D" id="3.40.50.300">
    <property type="entry name" value="P-loop containing nucleotide triphosphate hydrolases"/>
    <property type="match status" value="1"/>
</dbReference>
<evidence type="ECO:0000259" key="12">
    <source>
        <dbReference type="Pfam" id="PF02223"/>
    </source>
</evidence>
<keyword evidence="8 11" id="KW-0067">ATP-binding</keyword>
<dbReference type="EC" id="2.7.4.9" evidence="2 11"/>
<protein>
    <recommendedName>
        <fullName evidence="3 11">Probable thymidylate kinase</fullName>
        <ecNumber evidence="2 11">2.7.4.9</ecNumber>
    </recommendedName>
    <alternativeName>
        <fullName evidence="9 11">dTMP kinase</fullName>
    </alternativeName>
</protein>
<evidence type="ECO:0000313" key="14">
    <source>
        <dbReference type="Proteomes" id="UP000199259"/>
    </source>
</evidence>
<dbReference type="PANTHER" id="PTHR10344">
    <property type="entry name" value="THYMIDYLATE KINASE"/>
    <property type="match status" value="1"/>
</dbReference>
<dbReference type="InterPro" id="IPR039430">
    <property type="entry name" value="Thymidylate_kin-like_dom"/>
</dbReference>
<evidence type="ECO:0000256" key="10">
    <source>
        <dbReference type="ARBA" id="ARBA00048743"/>
    </source>
</evidence>
<evidence type="ECO:0000256" key="5">
    <source>
        <dbReference type="ARBA" id="ARBA00022727"/>
    </source>
</evidence>
<evidence type="ECO:0000256" key="6">
    <source>
        <dbReference type="ARBA" id="ARBA00022741"/>
    </source>
</evidence>
<dbReference type="FunFam" id="3.40.50.300:FF:000225">
    <property type="entry name" value="Thymidylate kinase"/>
    <property type="match status" value="1"/>
</dbReference>
<dbReference type="HAMAP" id="MF_00165">
    <property type="entry name" value="Thymidylate_kinase"/>
    <property type="match status" value="1"/>
</dbReference>
<evidence type="ECO:0000256" key="4">
    <source>
        <dbReference type="ARBA" id="ARBA00022679"/>
    </source>
</evidence>
<dbReference type="GO" id="GO:0005737">
    <property type="term" value="C:cytoplasm"/>
    <property type="evidence" value="ECO:0007669"/>
    <property type="project" value="TreeGrafter"/>
</dbReference>
<dbReference type="CDD" id="cd01672">
    <property type="entry name" value="TMPK"/>
    <property type="match status" value="1"/>
</dbReference>
<keyword evidence="4 11" id="KW-0808">Transferase</keyword>
<sequence>MSMKGKLITLEGIDGSGKSTITKRLRSNPDFKDFVFTREPTTSWIGDAVNRAIHSDTDDLAELLLFTADHAEHISKLILPALESGQNVISDRYSGSRYAYQAVTLKGKFPEPMEWIQQIHHGWTVDPDLTVLFDIDPKISVERCGNRGEQTKFEKIDFLEEVRANYLKLAEAHPKRFVIINTDRPVDEIEKDVLDAINSLLENK</sequence>
<dbReference type="NCBIfam" id="TIGR00041">
    <property type="entry name" value="DTMP_kinase"/>
    <property type="match status" value="1"/>
</dbReference>
<evidence type="ECO:0000313" key="13">
    <source>
        <dbReference type="EMBL" id="SDF70233.1"/>
    </source>
</evidence>
<keyword evidence="14" id="KW-1185">Reference proteome</keyword>
<evidence type="ECO:0000256" key="8">
    <source>
        <dbReference type="ARBA" id="ARBA00022840"/>
    </source>
</evidence>
<dbReference type="EMBL" id="FNCA01000003">
    <property type="protein sequence ID" value="SDF70233.1"/>
    <property type="molecule type" value="Genomic_DNA"/>
</dbReference>
<dbReference type="GO" id="GO:0004798">
    <property type="term" value="F:dTMP kinase activity"/>
    <property type="evidence" value="ECO:0007669"/>
    <property type="project" value="UniProtKB-UniRule"/>
</dbReference>
<reference evidence="13 14" key="1">
    <citation type="submission" date="2016-10" db="EMBL/GenBank/DDBJ databases">
        <authorList>
            <person name="Varghese N."/>
            <person name="Submissions S."/>
        </authorList>
    </citation>
    <scope>NUCLEOTIDE SEQUENCE [LARGE SCALE GENOMIC DNA]</scope>
    <source>
        <strain evidence="13 14">PL 12/M</strain>
    </source>
</reference>
<accession>A0A7Z7FE04</accession>
<proteinExistence type="inferred from homology"/>
<dbReference type="GO" id="GO:0006235">
    <property type="term" value="P:dTTP biosynthetic process"/>
    <property type="evidence" value="ECO:0007669"/>
    <property type="project" value="UniProtKB-UniRule"/>
</dbReference>
<evidence type="ECO:0000256" key="11">
    <source>
        <dbReference type="HAMAP-Rule" id="MF_00165"/>
    </source>
</evidence>
<dbReference type="GO" id="GO:0006227">
    <property type="term" value="P:dUDP biosynthetic process"/>
    <property type="evidence" value="ECO:0007669"/>
    <property type="project" value="TreeGrafter"/>
</dbReference>
<dbReference type="PANTHER" id="PTHR10344:SF4">
    <property type="entry name" value="UMP-CMP KINASE 2, MITOCHONDRIAL"/>
    <property type="match status" value="1"/>
</dbReference>
<dbReference type="GO" id="GO:0006233">
    <property type="term" value="P:dTDP biosynthetic process"/>
    <property type="evidence" value="ECO:0007669"/>
    <property type="project" value="InterPro"/>
</dbReference>
<feature type="binding site" evidence="11">
    <location>
        <begin position="12"/>
        <end position="19"/>
    </location>
    <ligand>
        <name>ATP</name>
        <dbReference type="ChEBI" id="CHEBI:30616"/>
    </ligand>
</feature>
<keyword evidence="7 11" id="KW-0418">Kinase</keyword>
<comment type="catalytic activity">
    <reaction evidence="10 11">
        <text>dTMP + ATP = dTDP + ADP</text>
        <dbReference type="Rhea" id="RHEA:13517"/>
        <dbReference type="ChEBI" id="CHEBI:30616"/>
        <dbReference type="ChEBI" id="CHEBI:58369"/>
        <dbReference type="ChEBI" id="CHEBI:63528"/>
        <dbReference type="ChEBI" id="CHEBI:456216"/>
        <dbReference type="EC" id="2.7.4.9"/>
    </reaction>
</comment>
<evidence type="ECO:0000256" key="2">
    <source>
        <dbReference type="ARBA" id="ARBA00012980"/>
    </source>
</evidence>
<dbReference type="SUPFAM" id="SSF52540">
    <property type="entry name" value="P-loop containing nucleoside triphosphate hydrolases"/>
    <property type="match status" value="1"/>
</dbReference>
<comment type="similarity">
    <text evidence="1 11">Belongs to the thymidylate kinase family.</text>
</comment>
<comment type="caution">
    <text evidence="13">The sequence shown here is derived from an EMBL/GenBank/DDBJ whole genome shotgun (WGS) entry which is preliminary data.</text>
</comment>
<dbReference type="Pfam" id="PF02223">
    <property type="entry name" value="Thymidylate_kin"/>
    <property type="match status" value="1"/>
</dbReference>
<evidence type="ECO:0000256" key="7">
    <source>
        <dbReference type="ARBA" id="ARBA00022777"/>
    </source>
</evidence>
<name>A0A7Z7FE04_9EURY</name>
<organism evidence="13 14">
    <name type="scientific">Methanolobus vulcani</name>
    <dbReference type="NCBI Taxonomy" id="38026"/>
    <lineage>
        <taxon>Archaea</taxon>
        <taxon>Methanobacteriati</taxon>
        <taxon>Methanobacteriota</taxon>
        <taxon>Stenosarchaea group</taxon>
        <taxon>Methanomicrobia</taxon>
        <taxon>Methanosarcinales</taxon>
        <taxon>Methanosarcinaceae</taxon>
        <taxon>Methanolobus</taxon>
    </lineage>
</organism>
<gene>
    <name evidence="11" type="primary">tmk</name>
    <name evidence="13" type="ORF">SAMN04488589_1169</name>
</gene>
<dbReference type="GO" id="GO:0005524">
    <property type="term" value="F:ATP binding"/>
    <property type="evidence" value="ECO:0007669"/>
    <property type="project" value="UniProtKB-UniRule"/>
</dbReference>